<keyword evidence="1" id="KW-0812">Transmembrane</keyword>
<keyword evidence="1" id="KW-0472">Membrane</keyword>
<accession>A0A6V8Q1L0</accession>
<dbReference type="Proteomes" id="UP000561271">
    <property type="component" value="Unassembled WGS sequence"/>
</dbReference>
<keyword evidence="1" id="KW-1133">Transmembrane helix</keyword>
<gene>
    <name evidence="2" type="ORF">HKBW3S44_00956</name>
</gene>
<evidence type="ECO:0000313" key="3">
    <source>
        <dbReference type="Proteomes" id="UP000561271"/>
    </source>
</evidence>
<evidence type="ECO:0000313" key="2">
    <source>
        <dbReference type="EMBL" id="GFP37276.1"/>
    </source>
</evidence>
<sequence>MEKSRARILALLFLFIAGFVVVIYRLVFIQVISAQSFKDLAQTQYLNSYSFLAERGTSLTEMAIS</sequence>
<reference evidence="2 3" key="1">
    <citation type="journal article" date="2020" name="Front. Microbiol.">
        <title>Single-cell genomics of novel Actinobacteria with the Wood-Ljungdahl pathway discovered in a serpentinizing system.</title>
        <authorList>
            <person name="Merino N."/>
            <person name="Kawai M."/>
            <person name="Boyd E.S."/>
            <person name="Colman D.R."/>
            <person name="McGlynn S.E."/>
            <person name="Nealson K.H."/>
            <person name="Kurokawa K."/>
            <person name="Hongoh Y."/>
        </authorList>
    </citation>
    <scope>NUCLEOTIDE SEQUENCE [LARGE SCALE GENOMIC DNA]</scope>
    <source>
        <strain evidence="2 3">S44</strain>
    </source>
</reference>
<dbReference type="EMBL" id="BLSC01000067">
    <property type="protein sequence ID" value="GFP37276.1"/>
    <property type="molecule type" value="Genomic_DNA"/>
</dbReference>
<feature type="transmembrane region" description="Helical" evidence="1">
    <location>
        <begin position="6"/>
        <end position="28"/>
    </location>
</feature>
<comment type="caution">
    <text evidence="2">The sequence shown here is derived from an EMBL/GenBank/DDBJ whole genome shotgun (WGS) entry which is preliminary data.</text>
</comment>
<evidence type="ECO:0000256" key="1">
    <source>
        <dbReference type="SAM" id="Phobius"/>
    </source>
</evidence>
<protein>
    <submittedName>
        <fullName evidence="2">Uncharacterized protein</fullName>
    </submittedName>
</protein>
<dbReference type="AlphaFoldDB" id="A0A6V8Q1L0"/>
<name>A0A6V8Q1L0_9ACTN</name>
<dbReference type="RefSeq" id="WP_219853950.1">
    <property type="nucleotide sequence ID" value="NZ_BLSC01000067.1"/>
</dbReference>
<proteinExistence type="predicted"/>
<organism evidence="2 3">
    <name type="scientific">Candidatus Hakubella thermalkaliphila</name>
    <dbReference type="NCBI Taxonomy" id="2754717"/>
    <lineage>
        <taxon>Bacteria</taxon>
        <taxon>Bacillati</taxon>
        <taxon>Actinomycetota</taxon>
        <taxon>Actinomycetota incertae sedis</taxon>
        <taxon>Candidatus Hakubellales</taxon>
        <taxon>Candidatus Hakubellaceae</taxon>
        <taxon>Candidatus Hakubella</taxon>
    </lineage>
</organism>